<dbReference type="EMBL" id="AHHH01000099">
    <property type="protein sequence ID" value="ESU42017.1"/>
    <property type="molecule type" value="Genomic_DNA"/>
</dbReference>
<gene>
    <name evidence="1" type="ORF">GSB_153685</name>
</gene>
<evidence type="ECO:0000313" key="2">
    <source>
        <dbReference type="Proteomes" id="UP000018040"/>
    </source>
</evidence>
<accession>V6TUH3</accession>
<dbReference type="AlphaFoldDB" id="V6TUH3"/>
<protein>
    <submittedName>
        <fullName evidence="1">Chromosome segregation ATPase</fullName>
    </submittedName>
</protein>
<evidence type="ECO:0000313" key="1">
    <source>
        <dbReference type="EMBL" id="ESU42017.1"/>
    </source>
</evidence>
<feature type="non-terminal residue" evidence="1">
    <location>
        <position position="1"/>
    </location>
</feature>
<comment type="caution">
    <text evidence="1">The sequence shown here is derived from an EMBL/GenBank/DDBJ whole genome shotgun (WGS) entry which is preliminary data.</text>
</comment>
<proteinExistence type="predicted"/>
<name>V6TUH3_GIAIN</name>
<dbReference type="Proteomes" id="UP000018040">
    <property type="component" value="Unassembled WGS sequence"/>
</dbReference>
<sequence length="98" mass="10888">VEPGTWSRCVIYHFVKSISLDRVPAPRDLRKGSDAGFLSASSMQSTIGNAEKSQITIRSREEITEFDGSEGQKGIGRYSLLMDCIIYRPSSEEWALCA</sequence>
<reference evidence="1 2" key="2">
    <citation type="journal article" date="2013" name="Genome Biol. Evol.">
        <title>Genome sequencing of Giardia lamblia genotypes A2 and B isolates (DH and GS) and comparative analysis with the genomes of genotypes A1 and E (WB and Pig).</title>
        <authorList>
            <person name="Adam R.D."/>
            <person name="Dahlstrom E.W."/>
            <person name="Martens C.A."/>
            <person name="Bruno D.P."/>
            <person name="Barbian K.D."/>
            <person name="Ricklefs S.M."/>
            <person name="Hernandez M.M."/>
            <person name="Narla N.P."/>
            <person name="Patel R.B."/>
            <person name="Porcella S.F."/>
            <person name="Nash T.E."/>
        </authorList>
    </citation>
    <scope>NUCLEOTIDE SEQUENCE [LARGE SCALE GENOMIC DNA]</scope>
    <source>
        <strain evidence="1 2">GS</strain>
    </source>
</reference>
<organism evidence="1 2">
    <name type="scientific">Giardia intestinalis</name>
    <name type="common">Giardia lamblia</name>
    <dbReference type="NCBI Taxonomy" id="5741"/>
    <lineage>
        <taxon>Eukaryota</taxon>
        <taxon>Metamonada</taxon>
        <taxon>Diplomonadida</taxon>
        <taxon>Hexamitidae</taxon>
        <taxon>Giardiinae</taxon>
        <taxon>Giardia</taxon>
    </lineage>
</organism>
<reference evidence="2" key="1">
    <citation type="submission" date="2012-02" db="EMBL/GenBank/DDBJ databases">
        <title>Genome sequencing of Giardia lamblia Genotypes A2 and B isolates (DH and GS) and comparative analysis with the genomes of Genotypes A1 and E (WB and Pig).</title>
        <authorList>
            <person name="Adam R."/>
            <person name="Dahlstrom E."/>
            <person name="Martens C."/>
            <person name="Bruno D."/>
            <person name="Barbian K."/>
            <person name="Porcella S.F."/>
            <person name="Nash T."/>
        </authorList>
    </citation>
    <scope>NUCLEOTIDE SEQUENCE</scope>
    <source>
        <strain evidence="2">GS</strain>
    </source>
</reference>